<evidence type="ECO:0000313" key="1">
    <source>
        <dbReference type="EMBL" id="NMF67075.1"/>
    </source>
</evidence>
<keyword evidence="2" id="KW-1185">Reference proteome</keyword>
<protein>
    <submittedName>
        <fullName evidence="1">Uncharacterized protein</fullName>
    </submittedName>
</protein>
<name>A0ABX1MGY3_9CYAN</name>
<evidence type="ECO:0000313" key="2">
    <source>
        <dbReference type="Proteomes" id="UP000762253"/>
    </source>
</evidence>
<comment type="caution">
    <text evidence="1">The sequence shown here is derived from an EMBL/GenBank/DDBJ whole genome shotgun (WGS) entry which is preliminary data.</text>
</comment>
<proteinExistence type="predicted"/>
<reference evidence="1 2" key="1">
    <citation type="submission" date="2018-06" db="EMBL/GenBank/DDBJ databases">
        <title>Comparative genomics of Brasilonema spp. strains.</title>
        <authorList>
            <person name="Alvarenga D.O."/>
            <person name="Fiore M.F."/>
            <person name="Varani A.M."/>
        </authorList>
    </citation>
    <scope>NUCLEOTIDE SEQUENCE [LARGE SCALE GENOMIC DNA]</scope>
    <source>
        <strain evidence="1 2">UFV-OR1</strain>
    </source>
</reference>
<dbReference type="Proteomes" id="UP000762253">
    <property type="component" value="Unassembled WGS sequence"/>
</dbReference>
<organism evidence="1 2">
    <name type="scientific">Brasilonema octagenarum UFV-OR1</name>
    <dbReference type="NCBI Taxonomy" id="417115"/>
    <lineage>
        <taxon>Bacteria</taxon>
        <taxon>Bacillati</taxon>
        <taxon>Cyanobacteriota</taxon>
        <taxon>Cyanophyceae</taxon>
        <taxon>Nostocales</taxon>
        <taxon>Scytonemataceae</taxon>
        <taxon>Brasilonema</taxon>
        <taxon>Octagenarum group</taxon>
    </lineage>
</organism>
<accession>A0ABX1MGY3</accession>
<dbReference type="EMBL" id="QMEC01000218">
    <property type="protein sequence ID" value="NMF67075.1"/>
    <property type="molecule type" value="Genomic_DNA"/>
</dbReference>
<sequence length="70" mass="7607">MRWKNQLSLMKTVGNEDDKPINHVRWAKVSGCAGATDVFKGARMQGKKAARTSSSPHLTCTRCTRCGGAV</sequence>
<gene>
    <name evidence="1" type="ORF">DP115_31755</name>
</gene>